<keyword evidence="1" id="KW-0812">Transmembrane</keyword>
<dbReference type="Pfam" id="PF08241">
    <property type="entry name" value="Methyltransf_11"/>
    <property type="match status" value="1"/>
</dbReference>
<dbReference type="PANTHER" id="PTHR45036:SF8">
    <property type="entry name" value="METHYLTRANSFERASE-LIKE PROTEIN 7A"/>
    <property type="match status" value="1"/>
</dbReference>
<dbReference type="InterPro" id="IPR052356">
    <property type="entry name" value="Thiol_S-MT"/>
</dbReference>
<gene>
    <name evidence="3" type="ORF">TPSB3V08_LOCUS10532</name>
</gene>
<dbReference type="InterPro" id="IPR029063">
    <property type="entry name" value="SAM-dependent_MTases_sf"/>
</dbReference>
<proteinExistence type="predicted"/>
<evidence type="ECO:0000313" key="3">
    <source>
        <dbReference type="EMBL" id="CAD7415724.1"/>
    </source>
</evidence>
<name>A0A7R9HDV8_TIMPO</name>
<organism evidence="3">
    <name type="scientific">Timema poppense</name>
    <name type="common">Walking stick</name>
    <dbReference type="NCBI Taxonomy" id="170557"/>
    <lineage>
        <taxon>Eukaryota</taxon>
        <taxon>Metazoa</taxon>
        <taxon>Ecdysozoa</taxon>
        <taxon>Arthropoda</taxon>
        <taxon>Hexapoda</taxon>
        <taxon>Insecta</taxon>
        <taxon>Pterygota</taxon>
        <taxon>Neoptera</taxon>
        <taxon>Polyneoptera</taxon>
        <taxon>Phasmatodea</taxon>
        <taxon>Timematodea</taxon>
        <taxon>Timematoidea</taxon>
        <taxon>Timematidae</taxon>
        <taxon>Timema</taxon>
    </lineage>
</organism>
<sequence length="292" mass="32662">MSASDMLILSYISAYGLPMLSLLGLILILMTNFKKVKSKLFSKFLTKFEQSYGQAMKRHKEALFAPLDKLESLDWKLRNEGLIRVLEIGVRTGSLCVIPGCDGGRSYQLGERGLSEPSCPLPYGENLKYYPRNSRVTLVDKNIYLQSYFEANPSRISHLKVERFMVSHGDDLRSVPSNSVDVVVATLVLCSAANVGAVLREIRRVLAPGGKYYFMEHVRERSPTSLRMVQLLLSASGLWPAVFDGCHLDRDAARSIERASFKELSYKYVSVEDSSVPLLNLMKSHLIGSATK</sequence>
<dbReference type="PANTHER" id="PTHR45036">
    <property type="entry name" value="METHYLTRANSFERASE LIKE 7B"/>
    <property type="match status" value="1"/>
</dbReference>
<dbReference type="CDD" id="cd02440">
    <property type="entry name" value="AdoMet_MTases"/>
    <property type="match status" value="1"/>
</dbReference>
<dbReference type="Gene3D" id="3.40.50.150">
    <property type="entry name" value="Vaccinia Virus protein VP39"/>
    <property type="match status" value="1"/>
</dbReference>
<dbReference type="AlphaFoldDB" id="A0A7R9HDV8"/>
<evidence type="ECO:0000259" key="2">
    <source>
        <dbReference type="Pfam" id="PF08241"/>
    </source>
</evidence>
<dbReference type="EMBL" id="OD009729">
    <property type="protein sequence ID" value="CAD7415724.1"/>
    <property type="molecule type" value="Genomic_DNA"/>
</dbReference>
<keyword evidence="1" id="KW-0472">Membrane</keyword>
<evidence type="ECO:0000256" key="1">
    <source>
        <dbReference type="SAM" id="Phobius"/>
    </source>
</evidence>
<dbReference type="GO" id="GO:0008757">
    <property type="term" value="F:S-adenosylmethionine-dependent methyltransferase activity"/>
    <property type="evidence" value="ECO:0007669"/>
    <property type="project" value="InterPro"/>
</dbReference>
<dbReference type="SUPFAM" id="SSF53335">
    <property type="entry name" value="S-adenosyl-L-methionine-dependent methyltransferases"/>
    <property type="match status" value="1"/>
</dbReference>
<dbReference type="InterPro" id="IPR013216">
    <property type="entry name" value="Methyltransf_11"/>
</dbReference>
<feature type="domain" description="Methyltransferase type 11" evidence="2">
    <location>
        <begin position="126"/>
        <end position="214"/>
    </location>
</feature>
<reference evidence="3" key="1">
    <citation type="submission" date="2020-11" db="EMBL/GenBank/DDBJ databases">
        <authorList>
            <person name="Tran Van P."/>
        </authorList>
    </citation>
    <scope>NUCLEOTIDE SEQUENCE</scope>
</reference>
<accession>A0A7R9HDV8</accession>
<keyword evidence="1" id="KW-1133">Transmembrane helix</keyword>
<feature type="transmembrane region" description="Helical" evidence="1">
    <location>
        <begin position="12"/>
        <end position="33"/>
    </location>
</feature>
<protein>
    <recommendedName>
        <fullName evidence="2">Methyltransferase type 11 domain-containing protein</fullName>
    </recommendedName>
</protein>